<dbReference type="AlphaFoldDB" id="A0AA39K190"/>
<proteinExistence type="predicted"/>
<protein>
    <submittedName>
        <fullName evidence="1">Uncharacterized protein</fullName>
    </submittedName>
</protein>
<evidence type="ECO:0000313" key="2">
    <source>
        <dbReference type="Proteomes" id="UP001175211"/>
    </source>
</evidence>
<dbReference type="EMBL" id="JAUEPS010000036">
    <property type="protein sequence ID" value="KAK0450328.1"/>
    <property type="molecule type" value="Genomic_DNA"/>
</dbReference>
<comment type="caution">
    <text evidence="1">The sequence shown here is derived from an EMBL/GenBank/DDBJ whole genome shotgun (WGS) entry which is preliminary data.</text>
</comment>
<dbReference type="Proteomes" id="UP001175211">
    <property type="component" value="Unassembled WGS sequence"/>
</dbReference>
<reference evidence="1" key="1">
    <citation type="submission" date="2023-06" db="EMBL/GenBank/DDBJ databases">
        <authorList>
            <consortium name="Lawrence Berkeley National Laboratory"/>
            <person name="Ahrendt S."/>
            <person name="Sahu N."/>
            <person name="Indic B."/>
            <person name="Wong-Bajracharya J."/>
            <person name="Merenyi Z."/>
            <person name="Ke H.-M."/>
            <person name="Monk M."/>
            <person name="Kocsube S."/>
            <person name="Drula E."/>
            <person name="Lipzen A."/>
            <person name="Balint B."/>
            <person name="Henrissat B."/>
            <person name="Andreopoulos B."/>
            <person name="Martin F.M."/>
            <person name="Harder C.B."/>
            <person name="Rigling D."/>
            <person name="Ford K.L."/>
            <person name="Foster G.D."/>
            <person name="Pangilinan J."/>
            <person name="Papanicolaou A."/>
            <person name="Barry K."/>
            <person name="LaButti K."/>
            <person name="Viragh M."/>
            <person name="Koriabine M."/>
            <person name="Yan M."/>
            <person name="Riley R."/>
            <person name="Champramary S."/>
            <person name="Plett K.L."/>
            <person name="Tsai I.J."/>
            <person name="Slot J."/>
            <person name="Sipos G."/>
            <person name="Plett J."/>
            <person name="Nagy L.G."/>
            <person name="Grigoriev I.V."/>
        </authorList>
    </citation>
    <scope>NUCLEOTIDE SEQUENCE</scope>
    <source>
        <strain evidence="1">CCBAS 213</strain>
    </source>
</reference>
<sequence length="209" mass="23218">MYRQNKREGRWPSPRAQMSCGSYLAMLGAKSSSSSSSTSLLAVMAVFLLEAEQEKIAFWNVSAAVFALARAIAWVPRLCIPRCQQPRVPAATGHSLEAVIPSGYSILMIFVTICKRRLGNDASVWVVRSILRAETRLLGRLLLVSSCPLQGWTLVLALVESHFACSTVVVVDEDGNRHPQSPVLHSHVNRVKKHRIASRYSEDTFPRFL</sequence>
<name>A0AA39K190_ARMTA</name>
<gene>
    <name evidence="1" type="ORF">EV420DRAFT_749117</name>
</gene>
<organism evidence="1 2">
    <name type="scientific">Armillaria tabescens</name>
    <name type="common">Ringless honey mushroom</name>
    <name type="synonym">Agaricus tabescens</name>
    <dbReference type="NCBI Taxonomy" id="1929756"/>
    <lineage>
        <taxon>Eukaryota</taxon>
        <taxon>Fungi</taxon>
        <taxon>Dikarya</taxon>
        <taxon>Basidiomycota</taxon>
        <taxon>Agaricomycotina</taxon>
        <taxon>Agaricomycetes</taxon>
        <taxon>Agaricomycetidae</taxon>
        <taxon>Agaricales</taxon>
        <taxon>Marasmiineae</taxon>
        <taxon>Physalacriaceae</taxon>
        <taxon>Desarmillaria</taxon>
    </lineage>
</organism>
<dbReference type="GeneID" id="85366866"/>
<keyword evidence="2" id="KW-1185">Reference proteome</keyword>
<dbReference type="RefSeq" id="XP_060327199.1">
    <property type="nucleotide sequence ID" value="XM_060483318.1"/>
</dbReference>
<accession>A0AA39K190</accession>
<evidence type="ECO:0000313" key="1">
    <source>
        <dbReference type="EMBL" id="KAK0450328.1"/>
    </source>
</evidence>